<keyword evidence="3" id="KW-1185">Reference proteome</keyword>
<dbReference type="Proteomes" id="UP000189810">
    <property type="component" value="Chromosome I"/>
</dbReference>
<evidence type="ECO:0000313" key="2">
    <source>
        <dbReference type="EMBL" id="SHK24245.1"/>
    </source>
</evidence>
<name>A0A1M6QVL5_9AQUI</name>
<proteinExistence type="predicted"/>
<protein>
    <submittedName>
        <fullName evidence="2">Uncharacterized protein</fullName>
    </submittedName>
</protein>
<dbReference type="AlphaFoldDB" id="A0A1M6QVL5"/>
<keyword evidence="1" id="KW-1133">Transmembrane helix</keyword>
<evidence type="ECO:0000256" key="1">
    <source>
        <dbReference type="SAM" id="Phobius"/>
    </source>
</evidence>
<keyword evidence="1" id="KW-0472">Membrane</keyword>
<reference evidence="2 3" key="1">
    <citation type="submission" date="2016-11" db="EMBL/GenBank/DDBJ databases">
        <authorList>
            <person name="Jaros S."/>
            <person name="Januszkiewicz K."/>
            <person name="Wedrychowicz H."/>
        </authorList>
    </citation>
    <scope>NUCLEOTIDE SEQUENCE [LARGE SCALE GENOMIC DNA]</scope>
    <source>
        <strain evidence="2 3">DSM 19557</strain>
    </source>
</reference>
<gene>
    <name evidence="2" type="ORF">SAMN05444391_0415</name>
</gene>
<feature type="transmembrane region" description="Helical" evidence="1">
    <location>
        <begin position="6"/>
        <end position="37"/>
    </location>
</feature>
<keyword evidence="1" id="KW-0812">Transmembrane</keyword>
<organism evidence="2 3">
    <name type="scientific">Thermocrinis minervae</name>
    <dbReference type="NCBI Taxonomy" id="381751"/>
    <lineage>
        <taxon>Bacteria</taxon>
        <taxon>Pseudomonadati</taxon>
        <taxon>Aquificota</taxon>
        <taxon>Aquificia</taxon>
        <taxon>Aquificales</taxon>
        <taxon>Aquificaceae</taxon>
        <taxon>Thermocrinis</taxon>
    </lineage>
</organism>
<dbReference type="EMBL" id="LT670846">
    <property type="protein sequence ID" value="SHK24245.1"/>
    <property type="molecule type" value="Genomic_DNA"/>
</dbReference>
<accession>A0A1M6QVL5</accession>
<evidence type="ECO:0000313" key="3">
    <source>
        <dbReference type="Proteomes" id="UP000189810"/>
    </source>
</evidence>
<sequence>METFLAWLFFFLKLLIVLVVLGIPLFILIALISNFIYRKVFKD</sequence>
<dbReference type="RefSeq" id="WP_269456709.1">
    <property type="nucleotide sequence ID" value="NZ_LT670846.1"/>
</dbReference>